<gene>
    <name evidence="2" type="ORF">SOCE836_084320</name>
</gene>
<evidence type="ECO:0000313" key="2">
    <source>
        <dbReference type="EMBL" id="AUX36225.1"/>
    </source>
</evidence>
<dbReference type="Proteomes" id="UP000295497">
    <property type="component" value="Chromosome"/>
</dbReference>
<feature type="domain" description="DUF6968" evidence="1">
    <location>
        <begin position="6"/>
        <end position="95"/>
    </location>
</feature>
<dbReference type="EMBL" id="CP012672">
    <property type="protein sequence ID" value="AUX36225.1"/>
    <property type="molecule type" value="Genomic_DNA"/>
</dbReference>
<dbReference type="Pfam" id="PF22302">
    <property type="entry name" value="DUF6968"/>
    <property type="match status" value="1"/>
</dbReference>
<evidence type="ECO:0000313" key="3">
    <source>
        <dbReference type="Proteomes" id="UP000295497"/>
    </source>
</evidence>
<dbReference type="RefSeq" id="WP_129579086.1">
    <property type="nucleotide sequence ID" value="NZ_CP012672.1"/>
</dbReference>
<accession>A0A4P2R067</accession>
<sequence>MPDPIAERTLTLTLPNGSQENIQVRVWAPEHRPAALCWEADVEVTGAGDTHKSHGAGFDAFQALYGALYLIPTMLSKYEAFGRLSRFEMDCVGFPEIDISKS</sequence>
<protein>
    <recommendedName>
        <fullName evidence="1">DUF6968 domain-containing protein</fullName>
    </recommendedName>
</protein>
<dbReference type="InterPro" id="IPR054241">
    <property type="entry name" value="DUF6968"/>
</dbReference>
<reference evidence="2 3" key="1">
    <citation type="submission" date="2015-09" db="EMBL/GenBank/DDBJ databases">
        <title>Sorangium comparison.</title>
        <authorList>
            <person name="Zaburannyi N."/>
            <person name="Bunk B."/>
            <person name="Overmann J."/>
            <person name="Mueller R."/>
        </authorList>
    </citation>
    <scope>NUCLEOTIDE SEQUENCE [LARGE SCALE GENOMIC DNA]</scope>
    <source>
        <strain evidence="2 3">So ce836</strain>
    </source>
</reference>
<proteinExistence type="predicted"/>
<name>A0A4P2R067_SORCE</name>
<dbReference type="AlphaFoldDB" id="A0A4P2R067"/>
<evidence type="ECO:0000259" key="1">
    <source>
        <dbReference type="Pfam" id="PF22302"/>
    </source>
</evidence>
<organism evidence="2 3">
    <name type="scientific">Sorangium cellulosum</name>
    <name type="common">Polyangium cellulosum</name>
    <dbReference type="NCBI Taxonomy" id="56"/>
    <lineage>
        <taxon>Bacteria</taxon>
        <taxon>Pseudomonadati</taxon>
        <taxon>Myxococcota</taxon>
        <taxon>Polyangia</taxon>
        <taxon>Polyangiales</taxon>
        <taxon>Polyangiaceae</taxon>
        <taxon>Sorangium</taxon>
    </lineage>
</organism>